<dbReference type="Proteomes" id="UP000437065">
    <property type="component" value="Unassembled WGS sequence"/>
</dbReference>
<evidence type="ECO:0000313" key="3">
    <source>
        <dbReference type="Proteomes" id="UP000437065"/>
    </source>
</evidence>
<reference evidence="2 3" key="1">
    <citation type="submission" date="2019-12" db="EMBL/GenBank/DDBJ databases">
        <title>Isolation and characterization of three novel carbon monoxide-oxidizing members of Halobacteria from salione crusts and soils.</title>
        <authorList>
            <person name="Myers M.R."/>
            <person name="King G.M."/>
        </authorList>
    </citation>
    <scope>NUCLEOTIDE SEQUENCE [LARGE SCALE GENOMIC DNA]</scope>
    <source>
        <strain evidence="2 3">WSA2</strain>
    </source>
</reference>
<accession>A0A6B0ST41</accession>
<dbReference type="AlphaFoldDB" id="A0A6B0ST41"/>
<sequence>MSIHGHERQHVSETTSSNGGNAPRIVRTEDVLGGDPRIDGTRISVLFVYERVEGRGLEPRAVADRHDLDVADVYRALAYYHEHPSEMAAIREERERNLKGARSDPSVATGPTDAPGSTE</sequence>
<dbReference type="EMBL" id="WUUS01000003">
    <property type="protein sequence ID" value="MXR40746.1"/>
    <property type="molecule type" value="Genomic_DNA"/>
</dbReference>
<feature type="compositionally biased region" description="Basic and acidic residues" evidence="1">
    <location>
        <begin position="1"/>
        <end position="11"/>
    </location>
</feature>
<dbReference type="InterPro" id="IPR007367">
    <property type="entry name" value="DUF433"/>
</dbReference>
<evidence type="ECO:0000313" key="2">
    <source>
        <dbReference type="EMBL" id="MXR40746.1"/>
    </source>
</evidence>
<gene>
    <name evidence="2" type="ORF">GRX01_05235</name>
</gene>
<dbReference type="InterPro" id="IPR009057">
    <property type="entry name" value="Homeodomain-like_sf"/>
</dbReference>
<feature type="region of interest" description="Disordered" evidence="1">
    <location>
        <begin position="1"/>
        <end position="28"/>
    </location>
</feature>
<dbReference type="OrthoDB" id="315700at2157"/>
<feature type="region of interest" description="Disordered" evidence="1">
    <location>
        <begin position="93"/>
        <end position="119"/>
    </location>
</feature>
<keyword evidence="3" id="KW-1185">Reference proteome</keyword>
<dbReference type="PANTHER" id="PTHR34849:SF1">
    <property type="entry name" value="SLR0770 PROTEIN"/>
    <property type="match status" value="1"/>
</dbReference>
<protein>
    <submittedName>
        <fullName evidence="2">DUF433 domain-containing protein</fullName>
    </submittedName>
</protein>
<feature type="compositionally biased region" description="Basic and acidic residues" evidence="1">
    <location>
        <begin position="93"/>
        <end position="102"/>
    </location>
</feature>
<dbReference type="Gene3D" id="1.10.10.10">
    <property type="entry name" value="Winged helix-like DNA-binding domain superfamily/Winged helix DNA-binding domain"/>
    <property type="match status" value="1"/>
</dbReference>
<name>A0A6B0ST41_9EURY</name>
<comment type="caution">
    <text evidence="2">The sequence shown here is derived from an EMBL/GenBank/DDBJ whole genome shotgun (WGS) entry which is preliminary data.</text>
</comment>
<dbReference type="InterPro" id="IPR036388">
    <property type="entry name" value="WH-like_DNA-bd_sf"/>
</dbReference>
<dbReference type="PANTHER" id="PTHR34849">
    <property type="entry name" value="SSL5025 PROTEIN"/>
    <property type="match status" value="1"/>
</dbReference>
<evidence type="ECO:0000256" key="1">
    <source>
        <dbReference type="SAM" id="MobiDB-lite"/>
    </source>
</evidence>
<dbReference type="Pfam" id="PF04255">
    <property type="entry name" value="DUF433"/>
    <property type="match status" value="1"/>
</dbReference>
<organism evidence="2 3">
    <name type="scientific">Halobaculum saliterrae</name>
    <dbReference type="NCBI Taxonomy" id="2073113"/>
    <lineage>
        <taxon>Archaea</taxon>
        <taxon>Methanobacteriati</taxon>
        <taxon>Methanobacteriota</taxon>
        <taxon>Stenosarchaea group</taxon>
        <taxon>Halobacteria</taxon>
        <taxon>Halobacteriales</taxon>
        <taxon>Haloferacaceae</taxon>
        <taxon>Halobaculum</taxon>
    </lineage>
</organism>
<proteinExistence type="predicted"/>
<dbReference type="SUPFAM" id="SSF46689">
    <property type="entry name" value="Homeodomain-like"/>
    <property type="match status" value="1"/>
</dbReference>